<dbReference type="Proteomes" id="UP001500340">
    <property type="component" value="Unassembled WGS sequence"/>
</dbReference>
<evidence type="ECO:0000313" key="1">
    <source>
        <dbReference type="EMBL" id="GAA0409044.1"/>
    </source>
</evidence>
<evidence type="ECO:0000313" key="2">
    <source>
        <dbReference type="Proteomes" id="UP001500340"/>
    </source>
</evidence>
<keyword evidence="2" id="KW-1185">Reference proteome</keyword>
<accession>A0ABP3INR6</accession>
<dbReference type="EMBL" id="BAAACX010000025">
    <property type="protein sequence ID" value="GAA0409044.1"/>
    <property type="molecule type" value="Genomic_DNA"/>
</dbReference>
<comment type="caution">
    <text evidence="1">The sequence shown here is derived from an EMBL/GenBank/DDBJ whole genome shotgun (WGS) entry which is preliminary data.</text>
</comment>
<proteinExistence type="predicted"/>
<reference evidence="2" key="1">
    <citation type="journal article" date="2019" name="Int. J. Syst. Evol. Microbiol.">
        <title>The Global Catalogue of Microorganisms (GCM) 10K type strain sequencing project: providing services to taxonomists for standard genome sequencing and annotation.</title>
        <authorList>
            <consortium name="The Broad Institute Genomics Platform"/>
            <consortium name="The Broad Institute Genome Sequencing Center for Infectious Disease"/>
            <person name="Wu L."/>
            <person name="Ma J."/>
        </authorList>
    </citation>
    <scope>NUCLEOTIDE SEQUENCE [LARGE SCALE GENOMIC DNA]</scope>
    <source>
        <strain evidence="2">JCM 12774</strain>
    </source>
</reference>
<sequence length="71" mass="8156">MEWSDLQEIAYDNLNDALFFAASGQAETRAFAIRGGICCSYLQDISTAYILEEFKIALHECENYFHDRRIG</sequence>
<organism evidence="1 2">
    <name type="scientific">Paenibacillus motobuensis</name>
    <dbReference type="NCBI Taxonomy" id="295324"/>
    <lineage>
        <taxon>Bacteria</taxon>
        <taxon>Bacillati</taxon>
        <taxon>Bacillota</taxon>
        <taxon>Bacilli</taxon>
        <taxon>Bacillales</taxon>
        <taxon>Paenibacillaceae</taxon>
        <taxon>Paenibacillus</taxon>
    </lineage>
</organism>
<protein>
    <submittedName>
        <fullName evidence="1">Uncharacterized protein</fullName>
    </submittedName>
</protein>
<gene>
    <name evidence="1" type="ORF">GCM10008933_43980</name>
</gene>
<name>A0ABP3INR6_9BACL</name>